<dbReference type="InterPro" id="IPR046947">
    <property type="entry name" value="LytR-like"/>
</dbReference>
<evidence type="ECO:0000313" key="4">
    <source>
        <dbReference type="EMBL" id="BDU72706.1"/>
    </source>
</evidence>
<proteinExistence type="predicted"/>
<dbReference type="PANTHER" id="PTHR37299">
    <property type="entry name" value="TRANSCRIPTIONAL REGULATOR-RELATED"/>
    <property type="match status" value="1"/>
</dbReference>
<reference evidence="5" key="1">
    <citation type="journal article" date="2023" name="Int. J. Syst. Evol. Microbiol.">
        <title>Mesoterricola silvestris gen. nov., sp. nov., Mesoterricola sediminis sp. nov., Geothrix oryzae sp. nov., Geothrix edaphica sp. nov., Geothrix rubra sp. nov., and Geothrix limicola sp. nov., six novel members of Acidobacteriota isolated from soils.</title>
        <authorList>
            <person name="Itoh H."/>
            <person name="Sugisawa Y."/>
            <person name="Mise K."/>
            <person name="Xu Z."/>
            <person name="Kuniyasu M."/>
            <person name="Ushijima N."/>
            <person name="Kawano K."/>
            <person name="Kobayashi E."/>
            <person name="Shiratori Y."/>
            <person name="Masuda Y."/>
            <person name="Senoo K."/>
        </authorList>
    </citation>
    <scope>NUCLEOTIDE SEQUENCE [LARGE SCALE GENOMIC DNA]</scope>
    <source>
        <strain evidence="5">W79</strain>
    </source>
</reference>
<dbReference type="SUPFAM" id="SSF52172">
    <property type="entry name" value="CheY-like"/>
    <property type="match status" value="1"/>
</dbReference>
<sequence length="246" mass="26970">MLVVVVEDEGLGDEGLVRPLERAGCVVVNTFCGGAAAVEWLSRPREVDAVFLDANLADLGGLKVAKALGSRWPLVVTTSNPAHAADAFEWDAVDYLPKPVTAMRLERALRRIEKEGPKVPSWLPASPGRPRYPVQAGQGLLFVDLEKTTYFEVENEVVWAHAGRRLRTQWKTLGDVERAFPGWGLLRIHRHLLVRLEAVLGLKSTQGGRVLVRLAGGEELEASRGGAPRLREHFRLRGPGAARAVI</sequence>
<dbReference type="AlphaFoldDB" id="A0AA48GVQ6"/>
<organism evidence="4 5">
    <name type="scientific">Mesoterricola silvestris</name>
    <dbReference type="NCBI Taxonomy" id="2927979"/>
    <lineage>
        <taxon>Bacteria</taxon>
        <taxon>Pseudomonadati</taxon>
        <taxon>Acidobacteriota</taxon>
        <taxon>Holophagae</taxon>
        <taxon>Holophagales</taxon>
        <taxon>Holophagaceae</taxon>
        <taxon>Mesoterricola</taxon>
    </lineage>
</organism>
<dbReference type="SMART" id="SM00448">
    <property type="entry name" value="REC"/>
    <property type="match status" value="1"/>
</dbReference>
<evidence type="ECO:0000313" key="5">
    <source>
        <dbReference type="Proteomes" id="UP001238179"/>
    </source>
</evidence>
<evidence type="ECO:0000256" key="1">
    <source>
        <dbReference type="PROSITE-ProRule" id="PRU00169"/>
    </source>
</evidence>
<name>A0AA48GVQ6_9BACT</name>
<accession>A0AA48GVQ6</accession>
<evidence type="ECO:0000259" key="2">
    <source>
        <dbReference type="PROSITE" id="PS50110"/>
    </source>
</evidence>
<dbReference type="Pfam" id="PF04397">
    <property type="entry name" value="LytTR"/>
    <property type="match status" value="1"/>
</dbReference>
<dbReference type="SMART" id="SM00850">
    <property type="entry name" value="LytTR"/>
    <property type="match status" value="1"/>
</dbReference>
<dbReference type="InterPro" id="IPR001789">
    <property type="entry name" value="Sig_transdc_resp-reg_receiver"/>
</dbReference>
<keyword evidence="4" id="KW-0238">DNA-binding</keyword>
<dbReference type="InterPro" id="IPR007492">
    <property type="entry name" value="LytTR_DNA-bd_dom"/>
</dbReference>
<dbReference type="Pfam" id="PF00072">
    <property type="entry name" value="Response_reg"/>
    <property type="match status" value="1"/>
</dbReference>
<keyword evidence="5" id="KW-1185">Reference proteome</keyword>
<evidence type="ECO:0000259" key="3">
    <source>
        <dbReference type="PROSITE" id="PS50930"/>
    </source>
</evidence>
<dbReference type="EMBL" id="AP027080">
    <property type="protein sequence ID" value="BDU72706.1"/>
    <property type="molecule type" value="Genomic_DNA"/>
</dbReference>
<dbReference type="Gene3D" id="3.40.50.2300">
    <property type="match status" value="1"/>
</dbReference>
<dbReference type="Proteomes" id="UP001238179">
    <property type="component" value="Chromosome"/>
</dbReference>
<dbReference type="InterPro" id="IPR011006">
    <property type="entry name" value="CheY-like_superfamily"/>
</dbReference>
<dbReference type="PANTHER" id="PTHR37299:SF1">
    <property type="entry name" value="STAGE 0 SPORULATION PROTEIN A HOMOLOG"/>
    <property type="match status" value="1"/>
</dbReference>
<feature type="domain" description="Response regulatory" evidence="2">
    <location>
        <begin position="2"/>
        <end position="113"/>
    </location>
</feature>
<gene>
    <name evidence="4" type="ORF">METEAL_18800</name>
</gene>
<dbReference type="Gene3D" id="2.40.50.1020">
    <property type="entry name" value="LytTr DNA-binding domain"/>
    <property type="match status" value="1"/>
</dbReference>
<dbReference type="GO" id="GO:0000156">
    <property type="term" value="F:phosphorelay response regulator activity"/>
    <property type="evidence" value="ECO:0007669"/>
    <property type="project" value="InterPro"/>
</dbReference>
<feature type="domain" description="HTH LytTR-type" evidence="3">
    <location>
        <begin position="172"/>
        <end position="236"/>
    </location>
</feature>
<feature type="modified residue" description="4-aspartylphosphate" evidence="1">
    <location>
        <position position="53"/>
    </location>
</feature>
<keyword evidence="1" id="KW-0597">Phosphoprotein</keyword>
<protein>
    <submittedName>
        <fullName evidence="4">DNA-binding response regulator</fullName>
    </submittedName>
</protein>
<dbReference type="PROSITE" id="PS50930">
    <property type="entry name" value="HTH_LYTTR"/>
    <property type="match status" value="1"/>
</dbReference>
<dbReference type="GO" id="GO:0003677">
    <property type="term" value="F:DNA binding"/>
    <property type="evidence" value="ECO:0007669"/>
    <property type="project" value="UniProtKB-KW"/>
</dbReference>
<dbReference type="PROSITE" id="PS50110">
    <property type="entry name" value="RESPONSE_REGULATORY"/>
    <property type="match status" value="1"/>
</dbReference>
<dbReference type="KEGG" id="msil:METEAL_18800"/>